<feature type="compositionally biased region" description="Polar residues" evidence="7">
    <location>
        <begin position="249"/>
        <end position="263"/>
    </location>
</feature>
<keyword evidence="4 8" id="KW-0812">Transmembrane</keyword>
<feature type="transmembrane region" description="Helical" evidence="8">
    <location>
        <begin position="42"/>
        <end position="62"/>
    </location>
</feature>
<dbReference type="Gene3D" id="3.30.240.20">
    <property type="entry name" value="bsu07140 like domains"/>
    <property type="match status" value="2"/>
</dbReference>
<reference evidence="10" key="1">
    <citation type="submission" date="2022-08" db="EMBL/GenBank/DDBJ databases">
        <title>Polycladomyces zharkentsis sp. nov., a novel thermophilic CMC and starch-degrading bacterium isolated from a geothermal spring in Kazakhstan.</title>
        <authorList>
            <person name="Mashzhan A."/>
            <person name="Kistaubaeva A."/>
            <person name="Javier-Lopez R."/>
            <person name="Birkeland N.-K."/>
        </authorList>
    </citation>
    <scope>NUCLEOTIDE SEQUENCE</scope>
    <source>
        <strain evidence="10">KSR 13</strain>
    </source>
</reference>
<feature type="transmembrane region" description="Helical" evidence="8">
    <location>
        <begin position="68"/>
        <end position="90"/>
    </location>
</feature>
<organism evidence="10 11">
    <name type="scientific">Polycladomyces subterraneus</name>
    <dbReference type="NCBI Taxonomy" id="1016997"/>
    <lineage>
        <taxon>Bacteria</taxon>
        <taxon>Bacillati</taxon>
        <taxon>Bacillota</taxon>
        <taxon>Bacilli</taxon>
        <taxon>Bacillales</taxon>
        <taxon>Thermoactinomycetaceae</taxon>
        <taxon>Polycladomyces</taxon>
    </lineage>
</organism>
<dbReference type="RefSeq" id="WP_301238526.1">
    <property type="nucleotide sequence ID" value="NZ_JANRHH010000033.1"/>
</dbReference>
<dbReference type="PANTHER" id="PTHR34582">
    <property type="entry name" value="UPF0702 TRANSMEMBRANE PROTEIN YCAP"/>
    <property type="match status" value="1"/>
</dbReference>
<evidence type="ECO:0000256" key="3">
    <source>
        <dbReference type="ARBA" id="ARBA00022475"/>
    </source>
</evidence>
<dbReference type="Pfam" id="PF04239">
    <property type="entry name" value="DUF421"/>
    <property type="match status" value="1"/>
</dbReference>
<evidence type="ECO:0000313" key="11">
    <source>
        <dbReference type="Proteomes" id="UP001174196"/>
    </source>
</evidence>
<sequence>MESIFGSVEKLSIGGYAVRTLVIGMVVYLATKLLPRRSGGQFAAFDFTFFWLMGGLIVSPLASSKVRIPHMLTAAGTVYLWHYIHSFLVVSSHRIARILVGRPAILVENGRILRDQMRKNLFNLELLLSQLRYMRAANPNQVAYATLETNGQLSVLKKSSVQPVTPSDLQIPVTKTLMPVVLILDGKVIHENLRGIGWDRNKLCEELGKKGVHRLEDVYLAPRCSGKFVLLHKMTPERNEKYHDDESRPTTGDNQLGIENSIA</sequence>
<dbReference type="Proteomes" id="UP001174196">
    <property type="component" value="Unassembled WGS sequence"/>
</dbReference>
<keyword evidence="11" id="KW-1185">Reference proteome</keyword>
<evidence type="ECO:0000256" key="1">
    <source>
        <dbReference type="ARBA" id="ARBA00004651"/>
    </source>
</evidence>
<proteinExistence type="inferred from homology"/>
<comment type="similarity">
    <text evidence="2">Belongs to the UPF0702 family.</text>
</comment>
<evidence type="ECO:0000256" key="4">
    <source>
        <dbReference type="ARBA" id="ARBA00022692"/>
    </source>
</evidence>
<dbReference type="InterPro" id="IPR023090">
    <property type="entry name" value="UPF0702_alpha/beta_dom_sf"/>
</dbReference>
<dbReference type="InterPro" id="IPR007353">
    <property type="entry name" value="DUF421"/>
</dbReference>
<comment type="subcellular location">
    <subcellularLocation>
        <location evidence="1">Cell membrane</location>
        <topology evidence="1">Multi-pass membrane protein</topology>
    </subcellularLocation>
</comment>
<evidence type="ECO:0000256" key="7">
    <source>
        <dbReference type="SAM" id="MobiDB-lite"/>
    </source>
</evidence>
<feature type="compositionally biased region" description="Basic and acidic residues" evidence="7">
    <location>
        <begin position="239"/>
        <end position="248"/>
    </location>
</feature>
<name>A0ABT8IMS7_9BACL</name>
<feature type="region of interest" description="Disordered" evidence="7">
    <location>
        <begin position="239"/>
        <end position="263"/>
    </location>
</feature>
<evidence type="ECO:0000256" key="2">
    <source>
        <dbReference type="ARBA" id="ARBA00006448"/>
    </source>
</evidence>
<feature type="transmembrane region" description="Helical" evidence="8">
    <location>
        <begin position="12"/>
        <end position="30"/>
    </location>
</feature>
<feature type="domain" description="YetF C-terminal" evidence="9">
    <location>
        <begin position="92"/>
        <end position="221"/>
    </location>
</feature>
<evidence type="ECO:0000256" key="6">
    <source>
        <dbReference type="ARBA" id="ARBA00023136"/>
    </source>
</evidence>
<dbReference type="PANTHER" id="PTHR34582:SF6">
    <property type="entry name" value="UPF0702 TRANSMEMBRANE PROTEIN YCAP"/>
    <property type="match status" value="1"/>
</dbReference>
<comment type="caution">
    <text evidence="10">The sequence shown here is derived from an EMBL/GenBank/DDBJ whole genome shotgun (WGS) entry which is preliminary data.</text>
</comment>
<dbReference type="EMBL" id="JANRHH010000033">
    <property type="protein sequence ID" value="MDN4593836.1"/>
    <property type="molecule type" value="Genomic_DNA"/>
</dbReference>
<evidence type="ECO:0000256" key="5">
    <source>
        <dbReference type="ARBA" id="ARBA00022989"/>
    </source>
</evidence>
<evidence type="ECO:0000313" key="10">
    <source>
        <dbReference type="EMBL" id="MDN4593836.1"/>
    </source>
</evidence>
<gene>
    <name evidence="10" type="ORF">NWF35_07980</name>
</gene>
<protein>
    <submittedName>
        <fullName evidence="10">DUF421 domain-containing protein</fullName>
    </submittedName>
</protein>
<evidence type="ECO:0000256" key="8">
    <source>
        <dbReference type="SAM" id="Phobius"/>
    </source>
</evidence>
<accession>A0ABT8IMS7</accession>
<evidence type="ECO:0000259" key="9">
    <source>
        <dbReference type="Pfam" id="PF04239"/>
    </source>
</evidence>
<keyword evidence="3" id="KW-1003">Cell membrane</keyword>
<keyword evidence="5 8" id="KW-1133">Transmembrane helix</keyword>
<keyword evidence="6 8" id="KW-0472">Membrane</keyword>